<dbReference type="PANTHER" id="PTHR36688:SF1">
    <property type="entry name" value="ENDONUCLEASE_EXONUCLEASE_PHOSPHATASE DOMAIN-CONTAINING PROTEIN"/>
    <property type="match status" value="1"/>
</dbReference>
<dbReference type="InterPro" id="IPR052560">
    <property type="entry name" value="RdDP_mobile_element"/>
</dbReference>
<evidence type="ECO:0000313" key="3">
    <source>
        <dbReference type="EMBL" id="GFS08312.1"/>
    </source>
</evidence>
<dbReference type="Proteomes" id="UP000762676">
    <property type="component" value="Unassembled WGS sequence"/>
</dbReference>
<feature type="region of interest" description="Disordered" evidence="1">
    <location>
        <begin position="1"/>
        <end position="53"/>
    </location>
</feature>
<dbReference type="GO" id="GO:0003964">
    <property type="term" value="F:RNA-directed DNA polymerase activity"/>
    <property type="evidence" value="ECO:0007669"/>
    <property type="project" value="UniProtKB-KW"/>
</dbReference>
<organism evidence="3 4">
    <name type="scientific">Elysia marginata</name>
    <dbReference type="NCBI Taxonomy" id="1093978"/>
    <lineage>
        <taxon>Eukaryota</taxon>
        <taxon>Metazoa</taxon>
        <taxon>Spiralia</taxon>
        <taxon>Lophotrochozoa</taxon>
        <taxon>Mollusca</taxon>
        <taxon>Gastropoda</taxon>
        <taxon>Heterobranchia</taxon>
        <taxon>Euthyneura</taxon>
        <taxon>Panpulmonata</taxon>
        <taxon>Sacoglossa</taxon>
        <taxon>Placobranchoidea</taxon>
        <taxon>Plakobranchidae</taxon>
        <taxon>Elysia</taxon>
    </lineage>
</organism>
<reference evidence="3 4" key="1">
    <citation type="journal article" date="2021" name="Elife">
        <title>Chloroplast acquisition without the gene transfer in kleptoplastic sea slugs, Plakobranchus ocellatus.</title>
        <authorList>
            <person name="Maeda T."/>
            <person name="Takahashi S."/>
            <person name="Yoshida T."/>
            <person name="Shimamura S."/>
            <person name="Takaki Y."/>
            <person name="Nagai Y."/>
            <person name="Toyoda A."/>
            <person name="Suzuki Y."/>
            <person name="Arimoto A."/>
            <person name="Ishii H."/>
            <person name="Satoh N."/>
            <person name="Nishiyama T."/>
            <person name="Hasebe M."/>
            <person name="Maruyama T."/>
            <person name="Minagawa J."/>
            <person name="Obokata J."/>
            <person name="Shigenobu S."/>
        </authorList>
    </citation>
    <scope>NUCLEOTIDE SEQUENCE [LARGE SCALE GENOMIC DNA]</scope>
</reference>
<protein>
    <submittedName>
        <fullName evidence="3">Reverse transcriptase-like protein</fullName>
    </submittedName>
</protein>
<dbReference type="SUPFAM" id="SSF56672">
    <property type="entry name" value="DNA/RNA polymerases"/>
    <property type="match status" value="1"/>
</dbReference>
<dbReference type="EMBL" id="BMAT01013245">
    <property type="protein sequence ID" value="GFS08312.1"/>
    <property type="molecule type" value="Genomic_DNA"/>
</dbReference>
<proteinExistence type="predicted"/>
<keyword evidence="3" id="KW-0695">RNA-directed DNA polymerase</keyword>
<evidence type="ECO:0000313" key="4">
    <source>
        <dbReference type="Proteomes" id="UP000762676"/>
    </source>
</evidence>
<evidence type="ECO:0000256" key="1">
    <source>
        <dbReference type="SAM" id="MobiDB-lite"/>
    </source>
</evidence>
<dbReference type="InterPro" id="IPR043502">
    <property type="entry name" value="DNA/RNA_pol_sf"/>
</dbReference>
<gene>
    <name evidence="3" type="ORF">ElyMa_006591900</name>
</gene>
<keyword evidence="3" id="KW-0548">Nucleotidyltransferase</keyword>
<evidence type="ECO:0000259" key="2">
    <source>
        <dbReference type="PROSITE" id="PS50878"/>
    </source>
</evidence>
<keyword evidence="3" id="KW-0808">Transferase</keyword>
<dbReference type="CDD" id="cd01650">
    <property type="entry name" value="RT_nLTR_like"/>
    <property type="match status" value="1"/>
</dbReference>
<name>A0AAV4IEY1_9GAST</name>
<sequence>MERLCYKTERQIRPIQGLEHHQGHRRQRQASSRRSGDGSKRSANNIKAEKSRPIFKNVQRRFGSTAPKTLFGRQCRAKRKYQPRQTIRSNCSKSSQFRMLVPPPPHGYCAPFHKKELDASLAQLKNTSPADDQIHNKLLTHLPPFGKMALLTLFNRVYKSGQYPAAWRKGTIIPILKAGKDPAFMSSYRPIQLTSCLGKLFEKLVKVRMNYWLESEKPLNPKQAGFRSLKSTEDQVARITQIIVDGLNDNTGPQRRGKRTVMALIDFSRAFDKVWHMGLLWKMSKMKCPPCLLKTTKAFLSNRQSRVRFEGKTSYYKKFTGGVPQGGVLSPTLFLIFINDISSNLPEGVEVSLFADDLALLAQNEDLEQASSLLKQGLECIEKWSEKWKMTLNVDKREVTHFSKWTKEASLRPNVKLLGRRLKYSDSPTFLGVTFDRQLTFRKHVDKIKEKANKRLNVLRCLSGKSWGADKEDLRIVYLAYIKSAIDYASNAWYPCLAKDSRQKLETVQNAAARTITGCTKNTNTKLLLNEAKLLPLEVESTISQSAVYERSLRLPETDPSRKTAENPVRTRLRSLGTWRETGKDKAYICGLEDFPREKLVPVPDITPWQVPETFTCCATLGEGISKADAPEELKKAV</sequence>
<feature type="domain" description="Reverse transcriptase" evidence="2">
    <location>
        <begin position="156"/>
        <end position="435"/>
    </location>
</feature>
<dbReference type="InterPro" id="IPR000477">
    <property type="entry name" value="RT_dom"/>
</dbReference>
<keyword evidence="4" id="KW-1185">Reference proteome</keyword>
<accession>A0AAV4IEY1</accession>
<feature type="compositionally biased region" description="Basic and acidic residues" evidence="1">
    <location>
        <begin position="1"/>
        <end position="12"/>
    </location>
</feature>
<dbReference type="PROSITE" id="PS50878">
    <property type="entry name" value="RT_POL"/>
    <property type="match status" value="1"/>
</dbReference>
<dbReference type="PANTHER" id="PTHR36688">
    <property type="entry name" value="ENDO/EXONUCLEASE/PHOSPHATASE DOMAIN-CONTAINING PROTEIN"/>
    <property type="match status" value="1"/>
</dbReference>
<dbReference type="AlphaFoldDB" id="A0AAV4IEY1"/>
<dbReference type="Pfam" id="PF00078">
    <property type="entry name" value="RVT_1"/>
    <property type="match status" value="1"/>
</dbReference>
<comment type="caution">
    <text evidence="3">The sequence shown here is derived from an EMBL/GenBank/DDBJ whole genome shotgun (WGS) entry which is preliminary data.</text>
</comment>